<evidence type="ECO:0000256" key="2">
    <source>
        <dbReference type="SAM" id="MobiDB-lite"/>
    </source>
</evidence>
<gene>
    <name evidence="3" type="ORF">VZT92_026275</name>
</gene>
<protein>
    <recommendedName>
        <fullName evidence="5">Family with sequence similarity 131 member C</fullName>
    </recommendedName>
</protein>
<proteinExistence type="inferred from homology"/>
<sequence length="262" mass="28237">MGACLCKGHKELHYPMTARQDQTEEVQRSSVKDGQNPSNCSVSDKSNGYDIGELATSSLMGLVATIKEHITKPTAMAQGRVAHLIEWKGWGGGDEARGSGGGWSGNWGKGGGGWGGVGTELHEDEQFYSQMTDEIKEARFAAGVAEQFALAEASMNVWSLNDSLEQPSTSLQASQSHFLSQFLLDGGSVSVPQHLYSIHAQTYGDNRAANLVCPPVVHTISPTSNTQQDRYRPLDNRSTATAEAAVRHVDSSSLSEDDVFYN</sequence>
<dbReference type="AlphaFoldDB" id="A0AAW1DZK5"/>
<evidence type="ECO:0008006" key="5">
    <source>
        <dbReference type="Google" id="ProtNLM"/>
    </source>
</evidence>
<evidence type="ECO:0000256" key="1">
    <source>
        <dbReference type="ARBA" id="ARBA00010635"/>
    </source>
</evidence>
<dbReference type="PANTHER" id="PTHR15736:SF2">
    <property type="entry name" value="PROTEIN FAM131C"/>
    <property type="match status" value="1"/>
</dbReference>
<feature type="compositionally biased region" description="Basic and acidic residues" evidence="2">
    <location>
        <begin position="21"/>
        <end position="31"/>
    </location>
</feature>
<name>A0AAW1DZK5_ZOAVI</name>
<feature type="compositionally biased region" description="Polar residues" evidence="2">
    <location>
        <begin position="32"/>
        <end position="45"/>
    </location>
</feature>
<dbReference type="Pfam" id="PF15010">
    <property type="entry name" value="FAM131"/>
    <property type="match status" value="1"/>
</dbReference>
<dbReference type="Proteomes" id="UP001488805">
    <property type="component" value="Unassembled WGS sequence"/>
</dbReference>
<evidence type="ECO:0000313" key="4">
    <source>
        <dbReference type="Proteomes" id="UP001488805"/>
    </source>
</evidence>
<evidence type="ECO:0000313" key="3">
    <source>
        <dbReference type="EMBL" id="KAK9515647.1"/>
    </source>
</evidence>
<comment type="caution">
    <text evidence="3">The sequence shown here is derived from an EMBL/GenBank/DDBJ whole genome shotgun (WGS) entry which is preliminary data.</text>
</comment>
<reference evidence="3 4" key="1">
    <citation type="journal article" date="2024" name="Genome Biol. Evol.">
        <title>Chromosome-level genome assembly of the viviparous eelpout Zoarces viviparus.</title>
        <authorList>
            <person name="Fuhrmann N."/>
            <person name="Brasseur M.V."/>
            <person name="Bakowski C.E."/>
            <person name="Podsiadlowski L."/>
            <person name="Prost S."/>
            <person name="Krehenwinkel H."/>
            <person name="Mayer C."/>
        </authorList>
    </citation>
    <scope>NUCLEOTIDE SEQUENCE [LARGE SCALE GENOMIC DNA]</scope>
    <source>
        <strain evidence="3">NO-MEL_2022_Ind0_liver</strain>
    </source>
</reference>
<organism evidence="3 4">
    <name type="scientific">Zoarces viviparus</name>
    <name type="common">Viviparous eelpout</name>
    <name type="synonym">Blennius viviparus</name>
    <dbReference type="NCBI Taxonomy" id="48416"/>
    <lineage>
        <taxon>Eukaryota</taxon>
        <taxon>Metazoa</taxon>
        <taxon>Chordata</taxon>
        <taxon>Craniata</taxon>
        <taxon>Vertebrata</taxon>
        <taxon>Euteleostomi</taxon>
        <taxon>Actinopterygii</taxon>
        <taxon>Neopterygii</taxon>
        <taxon>Teleostei</taxon>
        <taxon>Neoteleostei</taxon>
        <taxon>Acanthomorphata</taxon>
        <taxon>Eupercaria</taxon>
        <taxon>Perciformes</taxon>
        <taxon>Cottioidei</taxon>
        <taxon>Zoarcales</taxon>
        <taxon>Zoarcidae</taxon>
        <taxon>Zoarcinae</taxon>
        <taxon>Zoarces</taxon>
    </lineage>
</organism>
<feature type="region of interest" description="Disordered" evidence="2">
    <location>
        <begin position="220"/>
        <end position="249"/>
    </location>
</feature>
<feature type="region of interest" description="Disordered" evidence="2">
    <location>
        <begin position="17"/>
        <end position="45"/>
    </location>
</feature>
<keyword evidence="4" id="KW-1185">Reference proteome</keyword>
<accession>A0AAW1DZK5</accession>
<dbReference type="PANTHER" id="PTHR15736">
    <property type="entry name" value="PROTEIN FAM131B-RELATED"/>
    <property type="match status" value="1"/>
</dbReference>
<dbReference type="EMBL" id="JBCEZU010000586">
    <property type="protein sequence ID" value="KAK9515647.1"/>
    <property type="molecule type" value="Genomic_DNA"/>
</dbReference>
<dbReference type="InterPro" id="IPR026782">
    <property type="entry name" value="FAM131"/>
</dbReference>
<comment type="similarity">
    <text evidence="1">Belongs to the FAM131 family.</text>
</comment>